<comment type="subunit">
    <text evidence="2 8">Homodimer.</text>
</comment>
<comment type="subcellular location">
    <subcellularLocation>
        <location evidence="8">Cytoplasm</location>
    </subcellularLocation>
</comment>
<dbReference type="PROSITE" id="PS50862">
    <property type="entry name" value="AA_TRNA_LIGASE_II"/>
    <property type="match status" value="1"/>
</dbReference>
<keyword evidence="8" id="KW-0963">Cytoplasm</keyword>
<evidence type="ECO:0000256" key="9">
    <source>
        <dbReference type="PIRSR" id="PIRSR001549-1"/>
    </source>
</evidence>
<dbReference type="OrthoDB" id="9800814at2"/>
<dbReference type="EMBL" id="FZOC01000006">
    <property type="protein sequence ID" value="SNS10291.1"/>
    <property type="molecule type" value="Genomic_DNA"/>
</dbReference>
<feature type="binding site" evidence="9">
    <location>
        <begin position="82"/>
        <end position="84"/>
    </location>
    <ligand>
        <name>L-histidine</name>
        <dbReference type="ChEBI" id="CHEBI:57595"/>
    </ligand>
</feature>
<evidence type="ECO:0000256" key="2">
    <source>
        <dbReference type="ARBA" id="ARBA00011738"/>
    </source>
</evidence>
<dbReference type="GO" id="GO:0005524">
    <property type="term" value="F:ATP binding"/>
    <property type="evidence" value="ECO:0007669"/>
    <property type="project" value="UniProtKB-UniRule"/>
</dbReference>
<dbReference type="SUPFAM" id="SSF52954">
    <property type="entry name" value="Class II aaRS ABD-related"/>
    <property type="match status" value="1"/>
</dbReference>
<keyword evidence="12" id="KW-1185">Reference proteome</keyword>
<dbReference type="EC" id="6.1.1.21" evidence="8"/>
<dbReference type="PANTHER" id="PTHR43707:SF1">
    <property type="entry name" value="HISTIDINE--TRNA LIGASE, MITOCHONDRIAL-RELATED"/>
    <property type="match status" value="1"/>
</dbReference>
<evidence type="ECO:0000256" key="7">
    <source>
        <dbReference type="ARBA" id="ARBA00047639"/>
    </source>
</evidence>
<proteinExistence type="inferred from homology"/>
<dbReference type="InterPro" id="IPR041715">
    <property type="entry name" value="HisRS-like_core"/>
</dbReference>
<evidence type="ECO:0000256" key="5">
    <source>
        <dbReference type="ARBA" id="ARBA00022917"/>
    </source>
</evidence>
<feature type="binding site" evidence="9">
    <location>
        <position position="131"/>
    </location>
    <ligand>
        <name>L-histidine</name>
        <dbReference type="ChEBI" id="CHEBI:57595"/>
    </ligand>
</feature>
<evidence type="ECO:0000313" key="11">
    <source>
        <dbReference type="EMBL" id="SNS10291.1"/>
    </source>
</evidence>
<dbReference type="InterPro" id="IPR015807">
    <property type="entry name" value="His-tRNA-ligase"/>
</dbReference>
<evidence type="ECO:0000256" key="3">
    <source>
        <dbReference type="ARBA" id="ARBA00022598"/>
    </source>
</evidence>
<dbReference type="SUPFAM" id="SSF55681">
    <property type="entry name" value="Class II aaRS and biotin synthetases"/>
    <property type="match status" value="1"/>
</dbReference>
<comment type="similarity">
    <text evidence="1 8">Belongs to the class-II aminoacyl-tRNA synthetase family.</text>
</comment>
<dbReference type="Proteomes" id="UP000198324">
    <property type="component" value="Unassembled WGS sequence"/>
</dbReference>
<reference evidence="11 12" key="1">
    <citation type="submission" date="2017-06" db="EMBL/GenBank/DDBJ databases">
        <authorList>
            <person name="Kim H.J."/>
            <person name="Triplett B.A."/>
        </authorList>
    </citation>
    <scope>NUCLEOTIDE SEQUENCE [LARGE SCALE GENOMIC DNA]</scope>
    <source>
        <strain evidence="11 12">DSM 13116</strain>
    </source>
</reference>
<evidence type="ECO:0000256" key="6">
    <source>
        <dbReference type="ARBA" id="ARBA00023146"/>
    </source>
</evidence>
<organism evidence="11 12">
    <name type="scientific">Humidesulfovibrio mexicanus</name>
    <dbReference type="NCBI Taxonomy" id="147047"/>
    <lineage>
        <taxon>Bacteria</taxon>
        <taxon>Pseudomonadati</taxon>
        <taxon>Thermodesulfobacteriota</taxon>
        <taxon>Desulfovibrionia</taxon>
        <taxon>Desulfovibrionales</taxon>
        <taxon>Desulfovibrionaceae</taxon>
        <taxon>Humidesulfovibrio</taxon>
    </lineage>
</organism>
<feature type="binding site" evidence="9">
    <location>
        <position position="113"/>
    </location>
    <ligand>
        <name>L-histidine</name>
        <dbReference type="ChEBI" id="CHEBI:57595"/>
    </ligand>
</feature>
<dbReference type="InterPro" id="IPR045864">
    <property type="entry name" value="aa-tRNA-synth_II/BPL/LPL"/>
</dbReference>
<feature type="binding site" evidence="9">
    <location>
        <begin position="263"/>
        <end position="264"/>
    </location>
    <ligand>
        <name>L-histidine</name>
        <dbReference type="ChEBI" id="CHEBI:57595"/>
    </ligand>
</feature>
<dbReference type="Gene3D" id="3.30.930.10">
    <property type="entry name" value="Bira Bifunctional Protein, Domain 2"/>
    <property type="match status" value="1"/>
</dbReference>
<dbReference type="AlphaFoldDB" id="A0A239BSA2"/>
<evidence type="ECO:0000256" key="8">
    <source>
        <dbReference type="HAMAP-Rule" id="MF_00127"/>
    </source>
</evidence>
<feature type="binding site" evidence="9">
    <location>
        <position position="259"/>
    </location>
    <ligand>
        <name>L-histidine</name>
        <dbReference type="ChEBI" id="CHEBI:57595"/>
    </ligand>
</feature>
<evidence type="ECO:0000256" key="1">
    <source>
        <dbReference type="ARBA" id="ARBA00008226"/>
    </source>
</evidence>
<evidence type="ECO:0000256" key="4">
    <source>
        <dbReference type="ARBA" id="ARBA00022741"/>
    </source>
</evidence>
<dbReference type="InterPro" id="IPR006195">
    <property type="entry name" value="aa-tRNA-synth_II"/>
</dbReference>
<comment type="catalytic activity">
    <reaction evidence="7 8">
        <text>tRNA(His) + L-histidine + ATP = L-histidyl-tRNA(His) + AMP + diphosphate + H(+)</text>
        <dbReference type="Rhea" id="RHEA:17313"/>
        <dbReference type="Rhea" id="RHEA-COMP:9665"/>
        <dbReference type="Rhea" id="RHEA-COMP:9689"/>
        <dbReference type="ChEBI" id="CHEBI:15378"/>
        <dbReference type="ChEBI" id="CHEBI:30616"/>
        <dbReference type="ChEBI" id="CHEBI:33019"/>
        <dbReference type="ChEBI" id="CHEBI:57595"/>
        <dbReference type="ChEBI" id="CHEBI:78442"/>
        <dbReference type="ChEBI" id="CHEBI:78527"/>
        <dbReference type="ChEBI" id="CHEBI:456215"/>
        <dbReference type="EC" id="6.1.1.21"/>
    </reaction>
</comment>
<dbReference type="Gene3D" id="3.40.50.800">
    <property type="entry name" value="Anticodon-binding domain"/>
    <property type="match status" value="1"/>
</dbReference>
<dbReference type="Pfam" id="PF03129">
    <property type="entry name" value="HGTP_anticodon"/>
    <property type="match status" value="1"/>
</dbReference>
<dbReference type="InterPro" id="IPR004154">
    <property type="entry name" value="Anticodon-bd"/>
</dbReference>
<evidence type="ECO:0000259" key="10">
    <source>
        <dbReference type="PROSITE" id="PS50862"/>
    </source>
</evidence>
<dbReference type="RefSeq" id="WP_089274950.1">
    <property type="nucleotide sequence ID" value="NZ_FZOC01000006.1"/>
</dbReference>
<dbReference type="GO" id="GO:0006427">
    <property type="term" value="P:histidyl-tRNA aminoacylation"/>
    <property type="evidence" value="ECO:0007669"/>
    <property type="project" value="UniProtKB-UniRule"/>
</dbReference>
<name>A0A239BSA2_9BACT</name>
<accession>A0A239BSA2</accession>
<dbReference type="PANTHER" id="PTHR43707">
    <property type="entry name" value="HISTIDYL-TRNA SYNTHETASE"/>
    <property type="match status" value="1"/>
</dbReference>
<dbReference type="CDD" id="cd00773">
    <property type="entry name" value="HisRS-like_core"/>
    <property type="match status" value="1"/>
</dbReference>
<keyword evidence="6 8" id="KW-0030">Aminoacyl-tRNA synthetase</keyword>
<feature type="binding site" evidence="9">
    <location>
        <position position="127"/>
    </location>
    <ligand>
        <name>L-histidine</name>
        <dbReference type="ChEBI" id="CHEBI:57595"/>
    </ligand>
</feature>
<keyword evidence="3 8" id="KW-0436">Ligase</keyword>
<gene>
    <name evidence="8" type="primary">hisS</name>
    <name evidence="11" type="ORF">SAMN04488503_2747</name>
</gene>
<dbReference type="GO" id="GO:0005737">
    <property type="term" value="C:cytoplasm"/>
    <property type="evidence" value="ECO:0007669"/>
    <property type="project" value="UniProtKB-SubCell"/>
</dbReference>
<dbReference type="GO" id="GO:0004821">
    <property type="term" value="F:histidine-tRNA ligase activity"/>
    <property type="evidence" value="ECO:0007669"/>
    <property type="project" value="UniProtKB-UniRule"/>
</dbReference>
<keyword evidence="8" id="KW-0067">ATP-binding</keyword>
<dbReference type="PIRSF" id="PIRSF001549">
    <property type="entry name" value="His-tRNA_synth"/>
    <property type="match status" value="1"/>
</dbReference>
<dbReference type="InterPro" id="IPR004516">
    <property type="entry name" value="HisRS/HisZ"/>
</dbReference>
<keyword evidence="4 8" id="KW-0547">Nucleotide-binding</keyword>
<dbReference type="Pfam" id="PF13393">
    <property type="entry name" value="tRNA-synt_His"/>
    <property type="match status" value="1"/>
</dbReference>
<dbReference type="HAMAP" id="MF_00127">
    <property type="entry name" value="His_tRNA_synth"/>
    <property type="match status" value="1"/>
</dbReference>
<feature type="domain" description="Aminoacyl-transfer RNA synthetases class-II family profile" evidence="10">
    <location>
        <begin position="1"/>
        <end position="324"/>
    </location>
</feature>
<evidence type="ECO:0000313" key="12">
    <source>
        <dbReference type="Proteomes" id="UP000198324"/>
    </source>
</evidence>
<protein>
    <recommendedName>
        <fullName evidence="8">Histidine--tRNA ligase</fullName>
        <ecNumber evidence="8">6.1.1.21</ecNumber>
    </recommendedName>
    <alternativeName>
        <fullName evidence="8">Histidyl-tRNA synthetase</fullName>
        <shortName evidence="8">HisRS</shortName>
    </alternativeName>
</protein>
<keyword evidence="5 8" id="KW-0648">Protein biosynthesis</keyword>
<dbReference type="InterPro" id="IPR036621">
    <property type="entry name" value="Anticodon-bd_dom_sf"/>
</dbReference>
<dbReference type="NCBIfam" id="TIGR00442">
    <property type="entry name" value="hisS"/>
    <property type="match status" value="1"/>
</dbReference>
<sequence length="413" mass="45277">MSAIQKIKGFADLFPEDSRAFTRMEDAARDIFGRYGFGELRIPVLERTELFAKGIGEDTDVVGKEMYTFTDRGGRSLTMRPEATAGALRAAIEAGAVEPGKATRLYAFGPMFRYERPQKGRMRQFHQIDAELLGSPEPHADVEVILMLRDYLEELGIGELAFELNSLGCRNCRPDYRAALTAYFEKLDAQQLCEDCRRRMHTNPLRVLDCKVPGCKALVADAPAIGQHLCGDCRSHFDAVLRLLDSSGLAYALNPRLVRGLDYYQRTTFEVTSGAIGAQTAVAGGGRYDGLVQLLGGPDAPGVGFACGMERLAMLMEKPEAKRPDFFLAVTDAREGGGAVDAAVLLAHKLRARQLVGECDYSAGSMKSRLRHAGRIKARKCYIIGPEEFDSGTVTIKDMDGGGQIQIERAAFD</sequence>